<keyword evidence="3" id="KW-1185">Reference proteome</keyword>
<keyword evidence="1" id="KW-0732">Signal</keyword>
<evidence type="ECO:0000313" key="2">
    <source>
        <dbReference type="EMBL" id="OSZ56402.1"/>
    </source>
</evidence>
<evidence type="ECO:0000256" key="1">
    <source>
        <dbReference type="SAM" id="SignalP"/>
    </source>
</evidence>
<protein>
    <recommendedName>
        <fullName evidence="4">Lipoprotein</fullName>
    </recommendedName>
</protein>
<comment type="caution">
    <text evidence="2">The sequence shown here is derived from an EMBL/GenBank/DDBJ whole genome shotgun (WGS) entry which is preliminary data.</text>
</comment>
<evidence type="ECO:0000313" key="3">
    <source>
        <dbReference type="Proteomes" id="UP000194266"/>
    </source>
</evidence>
<name>A0ABX3Y9C9_9ACTN</name>
<proteinExistence type="predicted"/>
<feature type="chain" id="PRO_5045186156" description="Lipoprotein" evidence="1">
    <location>
        <begin position="26"/>
        <end position="157"/>
    </location>
</feature>
<gene>
    <name evidence="2" type="ORF">OQI_33115</name>
</gene>
<dbReference type="Proteomes" id="UP000194266">
    <property type="component" value="Unassembled WGS sequence"/>
</dbReference>
<reference evidence="2 3" key="1">
    <citation type="submission" date="2016-12" db="EMBL/GenBank/DDBJ databases">
        <title>Genome Mining:The Detection of Biosynthetic Gene Clusters to Aid in the Expression of Curamycin A produced by Streptomyces sp. strain CZA14.</title>
        <authorList>
            <person name="Durrell K.A."/>
            <person name="Kirby B.M."/>
            <person name="Khan W."/>
            <person name="Mthethwa T."/>
            <person name="Le Roes-Hill M."/>
        </authorList>
    </citation>
    <scope>NUCLEOTIDE SEQUENCE [LARGE SCALE GENOMIC DNA]</scope>
    <source>
        <strain evidence="2 3">CZA14</strain>
    </source>
</reference>
<organism evidence="2 3">
    <name type="scientific">Streptomyces pharetrae CZA14</name>
    <dbReference type="NCBI Taxonomy" id="1144883"/>
    <lineage>
        <taxon>Bacteria</taxon>
        <taxon>Bacillati</taxon>
        <taxon>Actinomycetota</taxon>
        <taxon>Actinomycetes</taxon>
        <taxon>Kitasatosporales</taxon>
        <taxon>Streptomycetaceae</taxon>
        <taxon>Streptomyces</taxon>
    </lineage>
</organism>
<dbReference type="EMBL" id="MRYD01000300">
    <property type="protein sequence ID" value="OSZ56402.1"/>
    <property type="molecule type" value="Genomic_DNA"/>
</dbReference>
<sequence length="157" mass="16401">MPAPSLLRRTAVLLLAGGLLTLVTACGDDTGATATTEPEAPAWTEPAAYTYTLTSGGGERSLIGTFRVTVHDGEVTDATGLDDGARRVVRRLPGQVPTLGDLLRELGQARRDHADTAEAEYAADGHPVRISLDRDADAVDDEAEYVISAYEPGPAAG</sequence>
<feature type="signal peptide" evidence="1">
    <location>
        <begin position="1"/>
        <end position="25"/>
    </location>
</feature>
<accession>A0ABX3Y9C9</accession>
<dbReference type="RefSeq" id="WP_086172885.1">
    <property type="nucleotide sequence ID" value="NZ_MRYD01000300.1"/>
</dbReference>
<evidence type="ECO:0008006" key="4">
    <source>
        <dbReference type="Google" id="ProtNLM"/>
    </source>
</evidence>
<dbReference type="Pfam" id="PF19671">
    <property type="entry name" value="DUF6174"/>
    <property type="match status" value="1"/>
</dbReference>
<dbReference type="InterPro" id="IPR046172">
    <property type="entry name" value="DUF6174"/>
</dbReference>